<comment type="similarity">
    <text evidence="1 2">Belongs to the small heat shock protein (HSP20) family.</text>
</comment>
<organism evidence="4 5">
    <name type="scientific">Mycobacterium intermedium</name>
    <dbReference type="NCBI Taxonomy" id="28445"/>
    <lineage>
        <taxon>Bacteria</taxon>
        <taxon>Bacillati</taxon>
        <taxon>Actinomycetota</taxon>
        <taxon>Actinomycetes</taxon>
        <taxon>Mycobacteriales</taxon>
        <taxon>Mycobacteriaceae</taxon>
        <taxon>Mycobacterium</taxon>
        <taxon>Mycobacterium simiae complex</taxon>
    </lineage>
</organism>
<reference evidence="4 5" key="1">
    <citation type="submission" date="2017-02" db="EMBL/GenBank/DDBJ databases">
        <title>The new phylogeny of genus Mycobacterium.</title>
        <authorList>
            <person name="Tortoli E."/>
            <person name="Trovato A."/>
            <person name="Cirillo D.M."/>
        </authorList>
    </citation>
    <scope>NUCLEOTIDE SEQUENCE [LARGE SCALE GENOMIC DNA]</scope>
    <source>
        <strain evidence="4 5">DSM 44049</strain>
    </source>
</reference>
<dbReference type="InterPro" id="IPR008978">
    <property type="entry name" value="HSP20-like_chaperone"/>
</dbReference>
<dbReference type="PROSITE" id="PS01031">
    <property type="entry name" value="SHSP"/>
    <property type="match status" value="1"/>
</dbReference>
<evidence type="ECO:0000259" key="3">
    <source>
        <dbReference type="PROSITE" id="PS01031"/>
    </source>
</evidence>
<name>A0A1T3W206_MYCIE</name>
<gene>
    <name evidence="4" type="ORF">BST27_23705</name>
</gene>
<dbReference type="Proteomes" id="UP000192739">
    <property type="component" value="Unassembled WGS sequence"/>
</dbReference>
<evidence type="ECO:0000313" key="4">
    <source>
        <dbReference type="EMBL" id="ORA96907.1"/>
    </source>
</evidence>
<dbReference type="Pfam" id="PF00011">
    <property type="entry name" value="HSP20"/>
    <property type="match status" value="1"/>
</dbReference>
<sequence length="128" mass="14491">MKTSMRGEIKERKRKGLLRRRTRRAGNFELRVTLPGELRADDVEASLAYGVLNMYLPKAQSKKHNKIKVTDGKREMRLLSPEINLSHKVNSDTTSLSREAQVRSTVVAAGYLGRRMSPPTTTSYLEST</sequence>
<dbReference type="InterPro" id="IPR002068">
    <property type="entry name" value="A-crystallin/Hsp20_dom"/>
</dbReference>
<feature type="domain" description="SHSP" evidence="3">
    <location>
        <begin position="1"/>
        <end position="73"/>
    </location>
</feature>
<accession>A0A1T3W206</accession>
<keyword evidence="5" id="KW-1185">Reference proteome</keyword>
<protein>
    <recommendedName>
        <fullName evidence="3">SHSP domain-containing protein</fullName>
    </recommendedName>
</protein>
<dbReference type="CDD" id="cd06464">
    <property type="entry name" value="ACD_sHsps-like"/>
    <property type="match status" value="1"/>
</dbReference>
<dbReference type="AlphaFoldDB" id="A0A1T3W206"/>
<evidence type="ECO:0000256" key="1">
    <source>
        <dbReference type="PROSITE-ProRule" id="PRU00285"/>
    </source>
</evidence>
<proteinExistence type="inferred from homology"/>
<dbReference type="SUPFAM" id="SSF49764">
    <property type="entry name" value="HSP20-like chaperones"/>
    <property type="match status" value="1"/>
</dbReference>
<dbReference type="RefSeq" id="WP_170062356.1">
    <property type="nucleotide sequence ID" value="NZ_CBCRZH010000098.1"/>
</dbReference>
<evidence type="ECO:0000256" key="2">
    <source>
        <dbReference type="RuleBase" id="RU003616"/>
    </source>
</evidence>
<dbReference type="Gene3D" id="2.60.40.790">
    <property type="match status" value="1"/>
</dbReference>
<comment type="caution">
    <text evidence="4">The sequence shown here is derived from an EMBL/GenBank/DDBJ whole genome shotgun (WGS) entry which is preliminary data.</text>
</comment>
<dbReference type="EMBL" id="MVHT01000084">
    <property type="protein sequence ID" value="ORA96907.1"/>
    <property type="molecule type" value="Genomic_DNA"/>
</dbReference>
<evidence type="ECO:0000313" key="5">
    <source>
        <dbReference type="Proteomes" id="UP000192739"/>
    </source>
</evidence>